<dbReference type="InterPro" id="IPR027417">
    <property type="entry name" value="P-loop_NTPase"/>
</dbReference>
<evidence type="ECO:0008006" key="3">
    <source>
        <dbReference type="Google" id="ProtNLM"/>
    </source>
</evidence>
<dbReference type="RefSeq" id="WP_256611473.1">
    <property type="nucleotide sequence ID" value="NZ_JANIBM010000017.1"/>
</dbReference>
<sequence>MAEIEELQTADYFPENEPVLLGYQARWFEDESEVKIAEKSRRTGLTWAEAASNVITASKPKRRAGRNVFYVGSRQEMALEYIAAASLFAKAFNQLAGAVSEAIFKDDGNKDILSYTIRFPNSGFKITALSSRPSNLRGMQGDVVIDEAAFHDSLHELLKAAMALTMWGARVRIISTHNGVDNEYNQYIQDARAGRKPYSVHRITLDDALADGVFKRICYVTGQKWSPEAEAAWRQKTIDNAPSKEAADEEYFCIPSQSGGAALSRVLIESRMSRDYPVIRLSKDASFNEWPEHLRVAEIKDWCDATLLPVLQALDPRNQHCFGEDFGRLGDLTVIDPMVIEQDLRRTVPFSVELRNIPFKQQEQILFYIVDRLPRMIGGALDAGGNGMYLAEQARHRYGSGRIHEIKLSDTWYLENMPKFKAAFEDGTLMLPADNDQLNDLRALQVVNGIIKLPKAKTETGSNQRHGDSAISKALALFASYNGASEIEFEAAGKRVANEERPVYTERGFGAVAGGNDFMGF</sequence>
<dbReference type="Pfam" id="PF03237">
    <property type="entry name" value="Terminase_6N"/>
    <property type="match status" value="1"/>
</dbReference>
<dbReference type="Gene3D" id="3.30.420.240">
    <property type="match status" value="1"/>
</dbReference>
<dbReference type="PIRSF" id="PIRSF007056">
    <property type="entry name" value="UCP007056"/>
    <property type="match status" value="1"/>
</dbReference>
<dbReference type="InterPro" id="IPR012036">
    <property type="entry name" value="Phage_Mu_Gp28"/>
</dbReference>
<evidence type="ECO:0000313" key="2">
    <source>
        <dbReference type="Proteomes" id="UP001524569"/>
    </source>
</evidence>
<proteinExistence type="predicted"/>
<keyword evidence="2" id="KW-1185">Reference proteome</keyword>
<name>A0ABT1UIW7_9GAMM</name>
<evidence type="ECO:0000313" key="1">
    <source>
        <dbReference type="EMBL" id="MCQ8182182.1"/>
    </source>
</evidence>
<comment type="caution">
    <text evidence="1">The sequence shown here is derived from an EMBL/GenBank/DDBJ whole genome shotgun (WGS) entry which is preliminary data.</text>
</comment>
<organism evidence="1 2">
    <name type="scientific">Methylomonas aurea</name>
    <dbReference type="NCBI Taxonomy" id="2952224"/>
    <lineage>
        <taxon>Bacteria</taxon>
        <taxon>Pseudomonadati</taxon>
        <taxon>Pseudomonadota</taxon>
        <taxon>Gammaproteobacteria</taxon>
        <taxon>Methylococcales</taxon>
        <taxon>Methylococcaceae</taxon>
        <taxon>Methylomonas</taxon>
    </lineage>
</organism>
<gene>
    <name evidence="1" type="ORF">NP603_13755</name>
</gene>
<dbReference type="Gene3D" id="3.40.50.300">
    <property type="entry name" value="P-loop containing nucleotide triphosphate hydrolases"/>
    <property type="match status" value="1"/>
</dbReference>
<dbReference type="EMBL" id="JANIBM010000017">
    <property type="protein sequence ID" value="MCQ8182182.1"/>
    <property type="molecule type" value="Genomic_DNA"/>
</dbReference>
<accession>A0ABT1UIW7</accession>
<reference evidence="1 2" key="1">
    <citation type="submission" date="2022-07" db="EMBL/GenBank/DDBJ databases">
        <title>Methylomonas rivi sp. nov., Methylomonas rosea sp. nov., Methylomonas aureus sp. nov. and Methylomonas subterranea sp. nov., four novel methanotrophs isolated from a freshwater creek and the deep terrestrial subsurface.</title>
        <authorList>
            <person name="Abin C."/>
            <person name="Sankaranarayanan K."/>
            <person name="Garner C."/>
            <person name="Sindelar R."/>
            <person name="Kotary K."/>
            <person name="Garner R."/>
            <person name="Barclay S."/>
            <person name="Lawson P."/>
            <person name="Krumholz L."/>
        </authorList>
    </citation>
    <scope>NUCLEOTIDE SEQUENCE [LARGE SCALE GENOMIC DNA]</scope>
    <source>
        <strain evidence="1 2">SURF-1</strain>
    </source>
</reference>
<protein>
    <recommendedName>
        <fullName evidence="3">Mu-like prophage FluMu protein gp28</fullName>
    </recommendedName>
</protein>
<dbReference type="Proteomes" id="UP001524569">
    <property type="component" value="Unassembled WGS sequence"/>
</dbReference>